<reference evidence="1" key="2">
    <citation type="journal article" date="2015" name="Fish Shellfish Immunol.">
        <title>Early steps in the European eel (Anguilla anguilla)-Vibrio vulnificus interaction in the gills: Role of the RtxA13 toxin.</title>
        <authorList>
            <person name="Callol A."/>
            <person name="Pajuelo D."/>
            <person name="Ebbesson L."/>
            <person name="Teles M."/>
            <person name="MacKenzie S."/>
            <person name="Amaro C."/>
        </authorList>
    </citation>
    <scope>NUCLEOTIDE SEQUENCE</scope>
</reference>
<protein>
    <submittedName>
        <fullName evidence="1">Uncharacterized protein</fullName>
    </submittedName>
</protein>
<sequence length="23" mass="2442">MPHCLGEAIFSFSHHSAASVILS</sequence>
<name>A0A0E9TC87_ANGAN</name>
<dbReference type="AlphaFoldDB" id="A0A0E9TC87"/>
<organism evidence="1">
    <name type="scientific">Anguilla anguilla</name>
    <name type="common">European freshwater eel</name>
    <name type="synonym">Muraena anguilla</name>
    <dbReference type="NCBI Taxonomy" id="7936"/>
    <lineage>
        <taxon>Eukaryota</taxon>
        <taxon>Metazoa</taxon>
        <taxon>Chordata</taxon>
        <taxon>Craniata</taxon>
        <taxon>Vertebrata</taxon>
        <taxon>Euteleostomi</taxon>
        <taxon>Actinopterygii</taxon>
        <taxon>Neopterygii</taxon>
        <taxon>Teleostei</taxon>
        <taxon>Anguilliformes</taxon>
        <taxon>Anguillidae</taxon>
        <taxon>Anguilla</taxon>
    </lineage>
</organism>
<reference evidence="1" key="1">
    <citation type="submission" date="2014-11" db="EMBL/GenBank/DDBJ databases">
        <authorList>
            <person name="Amaro Gonzalez C."/>
        </authorList>
    </citation>
    <scope>NUCLEOTIDE SEQUENCE</scope>
</reference>
<evidence type="ECO:0000313" key="1">
    <source>
        <dbReference type="EMBL" id="JAH51294.1"/>
    </source>
</evidence>
<dbReference type="EMBL" id="GBXM01057283">
    <property type="protein sequence ID" value="JAH51294.1"/>
    <property type="molecule type" value="Transcribed_RNA"/>
</dbReference>
<accession>A0A0E9TC87</accession>
<proteinExistence type="predicted"/>